<feature type="transmembrane region" description="Helical" evidence="7">
    <location>
        <begin position="98"/>
        <end position="121"/>
    </location>
</feature>
<comment type="similarity">
    <text evidence="7">Belongs to the binding-protein-dependent transport system permease family.</text>
</comment>
<keyword evidence="5 7" id="KW-1133">Transmembrane helix</keyword>
<feature type="transmembrane region" description="Helical" evidence="7">
    <location>
        <begin position="273"/>
        <end position="296"/>
    </location>
</feature>
<dbReference type="Pfam" id="PF19300">
    <property type="entry name" value="BPD_transp_1_N"/>
    <property type="match status" value="1"/>
</dbReference>
<dbReference type="Proteomes" id="UP000242447">
    <property type="component" value="Plasmid unnamed1"/>
</dbReference>
<evidence type="ECO:0000259" key="8">
    <source>
        <dbReference type="PROSITE" id="PS50928"/>
    </source>
</evidence>
<feature type="transmembrane region" description="Helical" evidence="7">
    <location>
        <begin position="12"/>
        <end position="31"/>
    </location>
</feature>
<name>A0A1W6P3J0_9RHOB</name>
<dbReference type="GO" id="GO:0055085">
    <property type="term" value="P:transmembrane transport"/>
    <property type="evidence" value="ECO:0007669"/>
    <property type="project" value="InterPro"/>
</dbReference>
<feature type="transmembrane region" description="Helical" evidence="7">
    <location>
        <begin position="226"/>
        <end position="253"/>
    </location>
</feature>
<protein>
    <submittedName>
        <fullName evidence="9">Peptide/nickel transport system permease protein</fullName>
    </submittedName>
</protein>
<dbReference type="SUPFAM" id="SSF161098">
    <property type="entry name" value="MetI-like"/>
    <property type="match status" value="1"/>
</dbReference>
<evidence type="ECO:0000256" key="4">
    <source>
        <dbReference type="ARBA" id="ARBA00022692"/>
    </source>
</evidence>
<dbReference type="OrthoDB" id="9807402at2"/>
<feature type="domain" description="ABC transmembrane type-1" evidence="8">
    <location>
        <begin position="94"/>
        <end position="296"/>
    </location>
</feature>
<keyword evidence="6 7" id="KW-0472">Membrane</keyword>
<feature type="transmembrane region" description="Helical" evidence="7">
    <location>
        <begin position="169"/>
        <end position="187"/>
    </location>
</feature>
<keyword evidence="2 7" id="KW-0813">Transport</keyword>
<evidence type="ECO:0000256" key="3">
    <source>
        <dbReference type="ARBA" id="ARBA00022475"/>
    </source>
</evidence>
<dbReference type="InterPro" id="IPR000515">
    <property type="entry name" value="MetI-like"/>
</dbReference>
<proteinExistence type="inferred from homology"/>
<dbReference type="EMBL" id="CP019938">
    <property type="protein sequence ID" value="ARO15907.1"/>
    <property type="molecule type" value="Genomic_DNA"/>
</dbReference>
<keyword evidence="10" id="KW-1185">Reference proteome</keyword>
<keyword evidence="9" id="KW-0614">Plasmid</keyword>
<dbReference type="PROSITE" id="PS50928">
    <property type="entry name" value="ABC_TM1"/>
    <property type="match status" value="1"/>
</dbReference>
<evidence type="ECO:0000313" key="10">
    <source>
        <dbReference type="Proteomes" id="UP000242447"/>
    </source>
</evidence>
<gene>
    <name evidence="9" type="primary">ddpB</name>
    <name evidence="9" type="ORF">BVG79_p1000105</name>
</gene>
<sequence>MLDFILRRLLQGVLVVFGVTTAVFLATRTFGDPVALMLPLSATAEQRAAFAAQLGLDQPLPTQFARFCWDILTLNFGDSTWQRRAAVDVVFERLPFSLMLISAGLGVAIILSVPLGAIAALRPGGVVDRLTTSVGLLGLAMPQFWVGLMAIMVFAVWLKWLPTSGAGSVWHLVLPAATMALAPLARFTMMVRANMIEELNKPYVKTARAKGLSLPRILRIHTLRNILVPFISIAGWEFITALSGYTVVIETVFAWPGLGNTAVQAIKRGDLFLMQAIVFIIAGLIVVISILLDIIAKSVDPRIELN</sequence>
<dbReference type="PANTHER" id="PTHR43163">
    <property type="entry name" value="DIPEPTIDE TRANSPORT SYSTEM PERMEASE PROTEIN DPPB-RELATED"/>
    <property type="match status" value="1"/>
</dbReference>
<dbReference type="AlphaFoldDB" id="A0A1W6P3J0"/>
<dbReference type="CDD" id="cd06261">
    <property type="entry name" value="TM_PBP2"/>
    <property type="match status" value="1"/>
</dbReference>
<geneLocation type="plasmid" evidence="9">
    <name>unnamed1</name>
</geneLocation>
<reference evidence="9 10" key="1">
    <citation type="submission" date="2017-02" db="EMBL/GenBank/DDBJ databases">
        <title>Ketogulonicigenium robustum SPU B003 Genome sequencing and assembly.</title>
        <authorList>
            <person name="Li Y."/>
            <person name="Liu L."/>
            <person name="Wang C."/>
            <person name="Zhang M."/>
            <person name="Zhang T."/>
            <person name="Zhang Y."/>
        </authorList>
    </citation>
    <scope>NUCLEOTIDE SEQUENCE [LARGE SCALE GENOMIC DNA]</scope>
    <source>
        <strain evidence="9 10">SPU_B003</strain>
        <plasmid evidence="9 10">unnamed1</plasmid>
    </source>
</reference>
<dbReference type="PANTHER" id="PTHR43163:SF6">
    <property type="entry name" value="DIPEPTIDE TRANSPORT SYSTEM PERMEASE PROTEIN DPPB-RELATED"/>
    <property type="match status" value="1"/>
</dbReference>
<evidence type="ECO:0000256" key="2">
    <source>
        <dbReference type="ARBA" id="ARBA00022448"/>
    </source>
</evidence>
<keyword evidence="4 7" id="KW-0812">Transmembrane</keyword>
<evidence type="ECO:0000313" key="9">
    <source>
        <dbReference type="EMBL" id="ARO15907.1"/>
    </source>
</evidence>
<evidence type="ECO:0000256" key="1">
    <source>
        <dbReference type="ARBA" id="ARBA00004651"/>
    </source>
</evidence>
<organism evidence="9 10">
    <name type="scientific">Ketogulonicigenium robustum</name>
    <dbReference type="NCBI Taxonomy" id="92947"/>
    <lineage>
        <taxon>Bacteria</taxon>
        <taxon>Pseudomonadati</taxon>
        <taxon>Pseudomonadota</taxon>
        <taxon>Alphaproteobacteria</taxon>
        <taxon>Rhodobacterales</taxon>
        <taxon>Roseobacteraceae</taxon>
        <taxon>Ketogulonicigenium</taxon>
    </lineage>
</organism>
<comment type="subcellular location">
    <subcellularLocation>
        <location evidence="1 7">Cell membrane</location>
        <topology evidence="1 7">Multi-pass membrane protein</topology>
    </subcellularLocation>
</comment>
<dbReference type="RefSeq" id="WP_085787488.1">
    <property type="nucleotide sequence ID" value="NZ_CP019938.1"/>
</dbReference>
<dbReference type="InterPro" id="IPR045621">
    <property type="entry name" value="BPD_transp_1_N"/>
</dbReference>
<dbReference type="Gene3D" id="1.10.3720.10">
    <property type="entry name" value="MetI-like"/>
    <property type="match status" value="1"/>
</dbReference>
<keyword evidence="3" id="KW-1003">Cell membrane</keyword>
<dbReference type="KEGG" id="kro:BVG79_p1000105"/>
<evidence type="ECO:0000256" key="7">
    <source>
        <dbReference type="RuleBase" id="RU363032"/>
    </source>
</evidence>
<feature type="transmembrane region" description="Helical" evidence="7">
    <location>
        <begin position="133"/>
        <end position="157"/>
    </location>
</feature>
<evidence type="ECO:0000256" key="5">
    <source>
        <dbReference type="ARBA" id="ARBA00022989"/>
    </source>
</evidence>
<dbReference type="GO" id="GO:0005886">
    <property type="term" value="C:plasma membrane"/>
    <property type="evidence" value="ECO:0007669"/>
    <property type="project" value="UniProtKB-SubCell"/>
</dbReference>
<evidence type="ECO:0000256" key="6">
    <source>
        <dbReference type="ARBA" id="ARBA00023136"/>
    </source>
</evidence>
<dbReference type="InterPro" id="IPR035906">
    <property type="entry name" value="MetI-like_sf"/>
</dbReference>
<dbReference type="Pfam" id="PF00528">
    <property type="entry name" value="BPD_transp_1"/>
    <property type="match status" value="1"/>
</dbReference>
<accession>A0A1W6P3J0</accession>